<dbReference type="Pfam" id="PF15499">
    <property type="entry name" value="Peptidase_C98"/>
    <property type="match status" value="1"/>
</dbReference>
<evidence type="ECO:0000313" key="4">
    <source>
        <dbReference type="Proteomes" id="UP000314986"/>
    </source>
</evidence>
<reference evidence="4" key="1">
    <citation type="journal article" date="2006" name="Science">
        <title>Ancient noncoding elements conserved in the human genome.</title>
        <authorList>
            <person name="Venkatesh B."/>
            <person name="Kirkness E.F."/>
            <person name="Loh Y.H."/>
            <person name="Halpern A.L."/>
            <person name="Lee A.P."/>
            <person name="Johnson J."/>
            <person name="Dandona N."/>
            <person name="Viswanathan L.D."/>
            <person name="Tay A."/>
            <person name="Venter J.C."/>
            <person name="Strausberg R.L."/>
            <person name="Brenner S."/>
        </authorList>
    </citation>
    <scope>NUCLEOTIDE SEQUENCE [LARGE SCALE GENOMIC DNA]</scope>
</reference>
<dbReference type="Proteomes" id="UP000314986">
    <property type="component" value="Unassembled WGS sequence"/>
</dbReference>
<evidence type="ECO:0000259" key="2">
    <source>
        <dbReference type="PROSITE" id="PS50235"/>
    </source>
</evidence>
<accession>A0A4W3IDY0</accession>
<name>A0A4W3IDY0_CALMI</name>
<protein>
    <recommendedName>
        <fullName evidence="2">USP domain-containing protein</fullName>
    </recommendedName>
</protein>
<dbReference type="GO" id="GO:0030576">
    <property type="term" value="P:Cajal body organization"/>
    <property type="evidence" value="ECO:0007669"/>
    <property type="project" value="InterPro"/>
</dbReference>
<dbReference type="FunCoup" id="A0A4W3IDY0">
    <property type="interactions" value="583"/>
</dbReference>
<dbReference type="AlphaFoldDB" id="A0A4W3IDY0"/>
<dbReference type="STRING" id="7868.ENSCMIP00000019059"/>
<dbReference type="InParanoid" id="A0A4W3IDY0"/>
<reference evidence="3" key="5">
    <citation type="submission" date="2025-09" db="UniProtKB">
        <authorList>
            <consortium name="Ensembl"/>
        </authorList>
    </citation>
    <scope>IDENTIFICATION</scope>
</reference>
<dbReference type="PANTHER" id="PTHR15294">
    <property type="entry name" value="RETINOVIN-RELATED"/>
    <property type="match status" value="1"/>
</dbReference>
<evidence type="ECO:0000256" key="1">
    <source>
        <dbReference type="SAM" id="MobiDB-lite"/>
    </source>
</evidence>
<dbReference type="GO" id="GO:0016926">
    <property type="term" value="P:protein desumoylation"/>
    <property type="evidence" value="ECO:0007669"/>
    <property type="project" value="TreeGrafter"/>
</dbReference>
<dbReference type="InterPro" id="IPR028890">
    <property type="entry name" value="Peptidase_C98"/>
</dbReference>
<dbReference type="InterPro" id="IPR028889">
    <property type="entry name" value="USP"/>
</dbReference>
<dbReference type="PROSITE" id="PS50235">
    <property type="entry name" value="USP_3"/>
    <property type="match status" value="1"/>
</dbReference>
<dbReference type="GeneTree" id="ENSGT00390000002316"/>
<proteinExistence type="predicted"/>
<dbReference type="Pfam" id="PF15509">
    <property type="entry name" value="DUF4650"/>
    <property type="match status" value="1"/>
</dbReference>
<keyword evidence="4" id="KW-1185">Reference proteome</keyword>
<reference evidence="4" key="2">
    <citation type="journal article" date="2007" name="PLoS Biol.">
        <title>Survey sequencing and comparative analysis of the elephant shark (Callorhinchus milii) genome.</title>
        <authorList>
            <person name="Venkatesh B."/>
            <person name="Kirkness E.F."/>
            <person name="Loh Y.H."/>
            <person name="Halpern A.L."/>
            <person name="Lee A.P."/>
            <person name="Johnson J."/>
            <person name="Dandona N."/>
            <person name="Viswanathan L.D."/>
            <person name="Tay A."/>
            <person name="Venter J.C."/>
            <person name="Strausberg R.L."/>
            <person name="Brenner S."/>
        </authorList>
    </citation>
    <scope>NUCLEOTIDE SEQUENCE [LARGE SCALE GENOMIC DNA]</scope>
</reference>
<reference evidence="3" key="4">
    <citation type="submission" date="2025-08" db="UniProtKB">
        <authorList>
            <consortium name="Ensembl"/>
        </authorList>
    </citation>
    <scope>IDENTIFICATION</scope>
</reference>
<dbReference type="PANTHER" id="PTHR15294:SF3">
    <property type="entry name" value="SUMO-SPECIFIC ISOPEPTIDASE USPL1"/>
    <property type="match status" value="1"/>
</dbReference>
<organism evidence="3 4">
    <name type="scientific">Callorhinchus milii</name>
    <name type="common">Ghost shark</name>
    <dbReference type="NCBI Taxonomy" id="7868"/>
    <lineage>
        <taxon>Eukaryota</taxon>
        <taxon>Metazoa</taxon>
        <taxon>Chordata</taxon>
        <taxon>Craniata</taxon>
        <taxon>Vertebrata</taxon>
        <taxon>Chondrichthyes</taxon>
        <taxon>Holocephali</taxon>
        <taxon>Chimaeriformes</taxon>
        <taxon>Callorhinchidae</taxon>
        <taxon>Callorhinchus</taxon>
    </lineage>
</organism>
<dbReference type="InterPro" id="IPR038765">
    <property type="entry name" value="Papain-like_cys_pep_sf"/>
</dbReference>
<dbReference type="InterPro" id="IPR033505">
    <property type="entry name" value="USPL1"/>
</dbReference>
<dbReference type="Ensembl" id="ENSCMIT00000019420.1">
    <property type="protein sequence ID" value="ENSCMIP00000019059.1"/>
    <property type="gene ID" value="ENSCMIG00000008932.1"/>
</dbReference>
<feature type="region of interest" description="Disordered" evidence="1">
    <location>
        <begin position="127"/>
        <end position="149"/>
    </location>
</feature>
<dbReference type="GO" id="GO:0015030">
    <property type="term" value="C:Cajal body"/>
    <property type="evidence" value="ECO:0007669"/>
    <property type="project" value="TreeGrafter"/>
</dbReference>
<reference evidence="4" key="3">
    <citation type="journal article" date="2014" name="Nature">
        <title>Elephant shark genome provides unique insights into gnathostome evolution.</title>
        <authorList>
            <consortium name="International Elephant Shark Genome Sequencing Consortium"/>
            <person name="Venkatesh B."/>
            <person name="Lee A.P."/>
            <person name="Ravi V."/>
            <person name="Maurya A.K."/>
            <person name="Lian M.M."/>
            <person name="Swann J.B."/>
            <person name="Ohta Y."/>
            <person name="Flajnik M.F."/>
            <person name="Sutoh Y."/>
            <person name="Kasahara M."/>
            <person name="Hoon S."/>
            <person name="Gangu V."/>
            <person name="Roy S.W."/>
            <person name="Irimia M."/>
            <person name="Korzh V."/>
            <person name="Kondrychyn I."/>
            <person name="Lim Z.W."/>
            <person name="Tay B.H."/>
            <person name="Tohari S."/>
            <person name="Kong K.W."/>
            <person name="Ho S."/>
            <person name="Lorente-Galdos B."/>
            <person name="Quilez J."/>
            <person name="Marques-Bonet T."/>
            <person name="Raney B.J."/>
            <person name="Ingham P.W."/>
            <person name="Tay A."/>
            <person name="Hillier L.W."/>
            <person name="Minx P."/>
            <person name="Boehm T."/>
            <person name="Wilson R.K."/>
            <person name="Brenner S."/>
            <person name="Warren W.C."/>
        </authorList>
    </citation>
    <scope>NUCLEOTIDE SEQUENCE [LARGE SCALE GENOMIC DNA]</scope>
</reference>
<feature type="domain" description="USP" evidence="2">
    <location>
        <begin position="219"/>
        <end position="491"/>
    </location>
</feature>
<dbReference type="OMA" id="NANALCW"/>
<dbReference type="SUPFAM" id="SSF54001">
    <property type="entry name" value="Cysteine proteinases"/>
    <property type="match status" value="1"/>
</dbReference>
<evidence type="ECO:0000313" key="3">
    <source>
        <dbReference type="Ensembl" id="ENSCMIP00000019059.1"/>
    </source>
</evidence>
<dbReference type="InterPro" id="IPR029388">
    <property type="entry name" value="DUF4650"/>
</dbReference>
<gene>
    <name evidence="3" type="primary">uspl1</name>
</gene>
<sequence>MVSPWLSVADKQKTWTGLPLIGQGTDINVSSIHMVGYLGKAAENLSPSVGESCPVCAAKGRKQHLRTFCISWKESILLCENPQCIFPLGSKPLNEILISSVRSPQPSACRLKRQKISNSVDNRDTWSGFNVTTKKSASEPLERNSSSTDTLVSCTEKDPQFSVLSSQSSHGVFVPEKPTPVVPGQFSCKRKELPTETEICAETKSEVPAKGSSPESFHLQWKNKSALCWLDCILTTLVHLKSIRKAIRNLGTEVESPVNRLCVEYDRACGLLSYSKGGKGNGVRGVSGKMMCQVEYILNEIRESIFLLLQPRLKCELGKHDSPVFALPLLLKADPYIEELFVTTYTYSFECDKCGYKNVERHAKTLPTVTNLLPDWHPLNGILVSPCNKCQDISQRRKMILNQLPSIFMLHFVNGLPHADLDSYGFCFEGISYKICTIIQYIQTKQHFVSWIQNSDESWLECDDLKGSNCSRHATLNVPAHEIHIAMWEKDKYGNTTGNQEQALATETTKPNANCVTESTDPDTKSNLLSGLEHLENNTIVTLNLIKVEADSEEKPVTVTPNDEQCHLLTQNNASSQNSSDDHNESVQLCFKVANPNEKCLQGNHTTTAKPDVQPSYILNSEAASCSLSTPQLQLQLTDTDACRYPVSKGRCSKLKVIKVKPATANVRQEKLMQISSEMPVLCPGKQTKAGCVTSPPSNQTLKKTASPDPSLPVTTKRYFGTSWSKNLMDRQISSIASGMSKTILKNHVTSSRSVPVSLKVTDSNRPIKEHFDGFKIKGLAKCAGKATKMVPKDFSNVQNTCNLLEHFGGIKENNKELLPMKISSVVHTSNKMHQPSVPPSNHVQPTVYQTEHSSVELWGSTSGKKEFLNTDTKPQKLRLKLLKKLQVKKDRLAALDQQMKTKHCAKNVNSTTRMLSNIPNNTGSRMFHDVLNELCHQLGVEDHDSICTSSSSASVSSSSSNDDIFAELFSPTSTASTYEDDIGYNDLSTGIQEVKCAEVINSSLPAKENILGDLLSTTTLNSFTGGPEEELLHFDEKLFENC</sequence>
<dbReference type="GO" id="GO:0032183">
    <property type="term" value="F:SUMO binding"/>
    <property type="evidence" value="ECO:0007669"/>
    <property type="project" value="InterPro"/>
</dbReference>